<feature type="transmembrane region" description="Helical" evidence="1">
    <location>
        <begin position="102"/>
        <end position="120"/>
    </location>
</feature>
<evidence type="ECO:0000313" key="2">
    <source>
        <dbReference type="EMBL" id="GAA0474663.1"/>
    </source>
</evidence>
<feature type="transmembrane region" description="Helical" evidence="1">
    <location>
        <begin position="12"/>
        <end position="28"/>
    </location>
</feature>
<keyword evidence="3" id="KW-1185">Reference proteome</keyword>
<dbReference type="Proteomes" id="UP001500713">
    <property type="component" value="Unassembled WGS sequence"/>
</dbReference>
<feature type="transmembrane region" description="Helical" evidence="1">
    <location>
        <begin position="74"/>
        <end position="96"/>
    </location>
</feature>
<keyword evidence="1" id="KW-0812">Transmembrane</keyword>
<keyword evidence="1" id="KW-0472">Membrane</keyword>
<name>A0ABP3KA06_9SPHN</name>
<reference evidence="3" key="1">
    <citation type="journal article" date="2019" name="Int. J. Syst. Evol. Microbiol.">
        <title>The Global Catalogue of Microorganisms (GCM) 10K type strain sequencing project: providing services to taxonomists for standard genome sequencing and annotation.</title>
        <authorList>
            <consortium name="The Broad Institute Genomics Platform"/>
            <consortium name="The Broad Institute Genome Sequencing Center for Infectious Disease"/>
            <person name="Wu L."/>
            <person name="Ma J."/>
        </authorList>
    </citation>
    <scope>NUCLEOTIDE SEQUENCE [LARGE SCALE GENOMIC DNA]</scope>
    <source>
        <strain evidence="3">JCM 14162</strain>
    </source>
</reference>
<dbReference type="EMBL" id="BAAAEM010000002">
    <property type="protein sequence ID" value="GAA0474663.1"/>
    <property type="molecule type" value="Genomic_DNA"/>
</dbReference>
<organism evidence="2 3">
    <name type="scientific">Parasphingorhabdus litoris</name>
    <dbReference type="NCBI Taxonomy" id="394733"/>
    <lineage>
        <taxon>Bacteria</taxon>
        <taxon>Pseudomonadati</taxon>
        <taxon>Pseudomonadota</taxon>
        <taxon>Alphaproteobacteria</taxon>
        <taxon>Sphingomonadales</taxon>
        <taxon>Sphingomonadaceae</taxon>
        <taxon>Parasphingorhabdus</taxon>
    </lineage>
</organism>
<keyword evidence="1" id="KW-1133">Transmembrane helix</keyword>
<accession>A0ABP3KA06</accession>
<proteinExistence type="predicted"/>
<gene>
    <name evidence="2" type="ORF">GCM10009096_15260</name>
</gene>
<evidence type="ECO:0000256" key="1">
    <source>
        <dbReference type="SAM" id="Phobius"/>
    </source>
</evidence>
<sequence length="141" mass="15453">MRPTSIIRFEQLFLTSLAIGIINVILTWDTTMAAIQADPNSAALGPNFAYITTAIGFGINLLLWYLAARKAVGAVKWILLVLMVIGVLALPSSFAILPPLNLAIALALTVMQAIAVYMLFRPDSKRWFAGEKDVDLEKTFE</sequence>
<evidence type="ECO:0000313" key="3">
    <source>
        <dbReference type="Proteomes" id="UP001500713"/>
    </source>
</evidence>
<feature type="transmembrane region" description="Helical" evidence="1">
    <location>
        <begin position="48"/>
        <end position="67"/>
    </location>
</feature>
<dbReference type="RefSeq" id="WP_229955957.1">
    <property type="nucleotide sequence ID" value="NZ_BAAAEM010000002.1"/>
</dbReference>
<comment type="caution">
    <text evidence="2">The sequence shown here is derived from an EMBL/GenBank/DDBJ whole genome shotgun (WGS) entry which is preliminary data.</text>
</comment>
<protein>
    <submittedName>
        <fullName evidence="2">Uncharacterized protein</fullName>
    </submittedName>
</protein>